<evidence type="ECO:0000313" key="3">
    <source>
        <dbReference type="Proteomes" id="UP000033540"/>
    </source>
</evidence>
<dbReference type="GO" id="GO:0008168">
    <property type="term" value="F:methyltransferase activity"/>
    <property type="evidence" value="ECO:0007669"/>
    <property type="project" value="UniProtKB-KW"/>
</dbReference>
<keyword evidence="2" id="KW-0808">Transferase</keyword>
<feature type="domain" description="Methyltransferase" evidence="1">
    <location>
        <begin position="36"/>
        <end position="144"/>
    </location>
</feature>
<gene>
    <name evidence="2" type="ORF">P875_00075821</name>
</gene>
<name>A0A0F0ILG4_ASPPU</name>
<comment type="caution">
    <text evidence="2">The sequence shown here is derived from an EMBL/GenBank/DDBJ whole genome shotgun (WGS) entry which is preliminary data.</text>
</comment>
<keyword evidence="2" id="KW-0489">Methyltransferase</keyword>
<dbReference type="InterPro" id="IPR025714">
    <property type="entry name" value="Methyltranfer_dom"/>
</dbReference>
<evidence type="ECO:0000313" key="2">
    <source>
        <dbReference type="EMBL" id="KJK68649.1"/>
    </source>
</evidence>
<evidence type="ECO:0000259" key="1">
    <source>
        <dbReference type="Pfam" id="PF13847"/>
    </source>
</evidence>
<dbReference type="InterPro" id="IPR029063">
    <property type="entry name" value="SAM-dependent_MTases_sf"/>
</dbReference>
<reference evidence="2 3" key="1">
    <citation type="submission" date="2015-02" db="EMBL/GenBank/DDBJ databases">
        <title>Draft genome sequence of Aspergillus parasiticus SU-1.</title>
        <authorList>
            <person name="Yu J."/>
            <person name="Fedorova N."/>
            <person name="Yin Y."/>
            <person name="Losada L."/>
            <person name="Zafar N."/>
            <person name="Taujale R."/>
            <person name="Ehrlich K.C."/>
            <person name="Bhatnagar D."/>
            <person name="Cleveland T.E."/>
            <person name="Bennett J.W."/>
            <person name="Nierman W.C."/>
        </authorList>
    </citation>
    <scope>NUCLEOTIDE SEQUENCE [LARGE SCALE GENOMIC DNA]</scope>
    <source>
        <strain evidence="3">ATCC 56775 / NRRL 5862 / SRRC 143 / SU-1</strain>
    </source>
</reference>
<dbReference type="CDD" id="cd02440">
    <property type="entry name" value="AdoMet_MTases"/>
    <property type="match status" value="1"/>
</dbReference>
<dbReference type="SUPFAM" id="SSF53335">
    <property type="entry name" value="S-adenosyl-L-methionine-dependent methyltransferases"/>
    <property type="match status" value="1"/>
</dbReference>
<dbReference type="EMBL" id="JZEE01000032">
    <property type="protein sequence ID" value="KJK68649.1"/>
    <property type="molecule type" value="Genomic_DNA"/>
</dbReference>
<accession>A0A0F0ILG4</accession>
<sequence length="298" mass="33949">METILASCLYDPKLKTKFYIPRFTHRLLIADAWGITPGQRILDIGCGQGESCLVLALLVGPSGHITGIDIAQPEYGSPYTVKESHDYVRKSELGPRITFLRADTPSFLRDLHRPAREVFDSVALFHSLWYFPNPQSVYDLFRTLAVDAQAPRVYLCEYSYEISLEEQNVHALAAQTQRLFYRYRRPRAPGDLEQNVRAGLDQASILEAARGAGYRVIRDGKITPDPSFLEGHFEVQYVEGEKFMRRVKEEALTEAQEGEVLASLARLREAHEEWKRAGHETVRNLDIWWAVLELEPGA</sequence>
<dbReference type="AlphaFoldDB" id="A0A0F0ILG4"/>
<organism evidence="2 3">
    <name type="scientific">Aspergillus parasiticus (strain ATCC 56775 / NRRL 5862 / SRRC 143 / SU-1)</name>
    <dbReference type="NCBI Taxonomy" id="1403190"/>
    <lineage>
        <taxon>Eukaryota</taxon>
        <taxon>Fungi</taxon>
        <taxon>Dikarya</taxon>
        <taxon>Ascomycota</taxon>
        <taxon>Pezizomycotina</taxon>
        <taxon>Eurotiomycetes</taxon>
        <taxon>Eurotiomycetidae</taxon>
        <taxon>Eurotiales</taxon>
        <taxon>Aspergillaceae</taxon>
        <taxon>Aspergillus</taxon>
        <taxon>Aspergillus subgen. Circumdati</taxon>
    </lineage>
</organism>
<dbReference type="Gene3D" id="3.40.50.150">
    <property type="entry name" value="Vaccinia Virus protein VP39"/>
    <property type="match status" value="1"/>
</dbReference>
<proteinExistence type="predicted"/>
<dbReference type="STRING" id="1403190.A0A0F0ILG4"/>
<dbReference type="OrthoDB" id="8300214at2759"/>
<dbReference type="Proteomes" id="UP000033540">
    <property type="component" value="Unassembled WGS sequence"/>
</dbReference>
<dbReference type="Pfam" id="PF13847">
    <property type="entry name" value="Methyltransf_31"/>
    <property type="match status" value="1"/>
</dbReference>
<dbReference type="GO" id="GO:0032259">
    <property type="term" value="P:methylation"/>
    <property type="evidence" value="ECO:0007669"/>
    <property type="project" value="UniProtKB-KW"/>
</dbReference>
<protein>
    <submittedName>
        <fullName evidence="2">Methyltransferase domain protein</fullName>
    </submittedName>
</protein>